<gene>
    <name evidence="2" type="ORF">BE17_39530</name>
</gene>
<evidence type="ECO:0000313" key="3">
    <source>
        <dbReference type="Proteomes" id="UP000075635"/>
    </source>
</evidence>
<evidence type="ECO:0000259" key="1">
    <source>
        <dbReference type="Pfam" id="PF25581"/>
    </source>
</evidence>
<dbReference type="InterPro" id="IPR057722">
    <property type="entry name" value="AsqO/PenF-like_C"/>
</dbReference>
<proteinExistence type="predicted"/>
<name>A0A150RYL4_SORCE</name>
<dbReference type="Gene3D" id="2.40.370.10">
    <property type="entry name" value="AttH-like domain"/>
    <property type="match status" value="1"/>
</dbReference>
<dbReference type="InterPro" id="IPR023374">
    <property type="entry name" value="AttH-like_dom_sf"/>
</dbReference>
<accession>A0A150RYL4</accession>
<comment type="caution">
    <text evidence="2">The sequence shown here is derived from an EMBL/GenBank/DDBJ whole genome shotgun (WGS) entry which is preliminary data.</text>
</comment>
<sequence>MTQPAVLGSEPIHYRRLNLDPGRIQPWEDGLRTDPGARSFEWWYHDCRLDDGTRVTIELHTKPPVVSPSAPLTPFVSLVMLRPDGSLLVKNAVVSPGAFSASRDGCDVRIGEHWCRGDLRRQEVHVELEGTVIDLEMISELAPWRPATGHMLLGEDESRYIAWLPVMPRARVTAEITAGGRRERLGGVGYHDHNWGNVAPASAIDHWYWGHAHIGEYTVVTLRAVSHAKYGKAVLVAYLLARGGEVLAQGTEGLELSAIGEARDPGTGVPVASRLIYEIPAGDARYRLEFARRRDVLALGFGDAGGYLRFVGDARLERVGGAGAPEGASGDGLWEVLSFGPRQAAGALAPQSPG</sequence>
<dbReference type="AlphaFoldDB" id="A0A150RYL4"/>
<dbReference type="Proteomes" id="UP000075635">
    <property type="component" value="Unassembled WGS sequence"/>
</dbReference>
<protein>
    <recommendedName>
        <fullName evidence="1">AsqO/PenF-like C-terminal domain-containing protein</fullName>
    </recommendedName>
</protein>
<dbReference type="SUPFAM" id="SSF159245">
    <property type="entry name" value="AttH-like"/>
    <property type="match status" value="1"/>
</dbReference>
<dbReference type="EMBL" id="JEMB01001733">
    <property type="protein sequence ID" value="KYF85332.1"/>
    <property type="molecule type" value="Genomic_DNA"/>
</dbReference>
<feature type="domain" description="AsqO/PenF-like C-terminal" evidence="1">
    <location>
        <begin position="202"/>
        <end position="335"/>
    </location>
</feature>
<dbReference type="Pfam" id="PF25581">
    <property type="entry name" value="AsqO_C"/>
    <property type="match status" value="1"/>
</dbReference>
<organism evidence="2 3">
    <name type="scientific">Sorangium cellulosum</name>
    <name type="common">Polyangium cellulosum</name>
    <dbReference type="NCBI Taxonomy" id="56"/>
    <lineage>
        <taxon>Bacteria</taxon>
        <taxon>Pseudomonadati</taxon>
        <taxon>Myxococcota</taxon>
        <taxon>Polyangia</taxon>
        <taxon>Polyangiales</taxon>
        <taxon>Polyangiaceae</taxon>
        <taxon>Sorangium</taxon>
    </lineage>
</organism>
<evidence type="ECO:0000313" key="2">
    <source>
        <dbReference type="EMBL" id="KYF85332.1"/>
    </source>
</evidence>
<reference evidence="2 3" key="1">
    <citation type="submission" date="2014-02" db="EMBL/GenBank/DDBJ databases">
        <title>The small core and large imbalanced accessory genome model reveals a collaborative survival strategy of Sorangium cellulosum strains in nature.</title>
        <authorList>
            <person name="Han K."/>
            <person name="Peng R."/>
            <person name="Blom J."/>
            <person name="Li Y.-Z."/>
        </authorList>
    </citation>
    <scope>NUCLEOTIDE SEQUENCE [LARGE SCALE GENOMIC DNA]</scope>
    <source>
        <strain evidence="2 3">So0011-07</strain>
    </source>
</reference>